<protein>
    <submittedName>
        <fullName evidence="1">Uncharacterized protein</fullName>
    </submittedName>
</protein>
<organism evidence="1 2">
    <name type="scientific">Candidatus Dojkabacteria bacterium CG_4_10_14_0_2_um_filter_Dojkabacteria_WS6_41_15</name>
    <dbReference type="NCBI Taxonomy" id="2014249"/>
    <lineage>
        <taxon>Bacteria</taxon>
        <taxon>Candidatus Dojkabacteria</taxon>
    </lineage>
</organism>
<dbReference type="AlphaFoldDB" id="A0A2M7W0Y4"/>
<name>A0A2M7W0Y4_9BACT</name>
<dbReference type="EMBL" id="PFQB01000107">
    <property type="protein sequence ID" value="PJA12615.1"/>
    <property type="molecule type" value="Genomic_DNA"/>
</dbReference>
<evidence type="ECO:0000313" key="2">
    <source>
        <dbReference type="Proteomes" id="UP000228952"/>
    </source>
</evidence>
<proteinExistence type="predicted"/>
<gene>
    <name evidence="1" type="ORF">COX64_04270</name>
</gene>
<dbReference type="Proteomes" id="UP000228952">
    <property type="component" value="Unassembled WGS sequence"/>
</dbReference>
<reference evidence="2" key="1">
    <citation type="submission" date="2017-09" db="EMBL/GenBank/DDBJ databases">
        <title>Depth-based differentiation of microbial function through sediment-hosted aquifers and enrichment of novel symbionts in the deep terrestrial subsurface.</title>
        <authorList>
            <person name="Probst A.J."/>
            <person name="Ladd B."/>
            <person name="Jarett J.K."/>
            <person name="Geller-Mcgrath D.E."/>
            <person name="Sieber C.M.K."/>
            <person name="Emerson J.B."/>
            <person name="Anantharaman K."/>
            <person name="Thomas B.C."/>
            <person name="Malmstrom R."/>
            <person name="Stieglmeier M."/>
            <person name="Klingl A."/>
            <person name="Woyke T."/>
            <person name="Ryan C.M."/>
            <person name="Banfield J.F."/>
        </authorList>
    </citation>
    <scope>NUCLEOTIDE SEQUENCE [LARGE SCALE GENOMIC DNA]</scope>
</reference>
<evidence type="ECO:0000313" key="1">
    <source>
        <dbReference type="EMBL" id="PJA12615.1"/>
    </source>
</evidence>
<accession>A0A2M7W0Y4</accession>
<comment type="caution">
    <text evidence="1">The sequence shown here is derived from an EMBL/GenBank/DDBJ whole genome shotgun (WGS) entry which is preliminary data.</text>
</comment>
<sequence length="192" mass="21218">MARIISMTAAQLALCDDLVPVKDIDLGCRIPSGKMIACEAVKRSLNADRTTRTNSRIMRYDADIVDQQGLKRSMINSPVGLCLNAIEDSLAQAYEGGDRPPFKQVVAGVFKAVRAQRSARQLDDTDQMIVRGVALGAAIVAFTLELDRDMEKEDLLAVCGLNDESKLEQMRKDSSELFQFTDCRTEKDLVNC</sequence>